<evidence type="ECO:0000256" key="5">
    <source>
        <dbReference type="ARBA" id="ARBA00023288"/>
    </source>
</evidence>
<dbReference type="GO" id="GO:0008543">
    <property type="term" value="P:fibroblast growth factor receptor signaling pathway"/>
    <property type="evidence" value="ECO:0007669"/>
    <property type="project" value="TreeGrafter"/>
</dbReference>
<keyword evidence="4" id="KW-0472">Membrane</keyword>
<sequence length="590" mass="64767">MQNFAMGCVESKVSENNHPNRFDVIFADTDDSVYYNSQLEINGNDIILYRKNRAPISWSLGSLRRYGYDANFFTFEAGRRCETGPGIFSFKCQRADVLFNTLQSFINGRAYNTDDTNLHDFAVPNASNRNIAQLNSLNLGGGTLHTGIQGSSYIVNARPNSSLSPNGTSSIQSRSTDTLTADYLEPNPSRPITSHVTRFSSSNRMSSFGSGPSSPGSPNSYTNILEITNLNPSQQHAPGNIYQDYPSSHLQKPTKLSIDIPPAEQAPSASQFIKSTVTTPKGDASTNVYMNAEIGDPRKILENESTSTTIPTAITVPTQVQAPRATLATMESLEVDPEEPSSPDSIKAVYMNVGIGEENNQITTPPANSTDIKENQPPIATTPPVLANNLNSKLNDIKKDYTKNVVNGNIFGFTRALSFSQDPTTRCYENLDIGLSEMKPLMLRNRYSRPEIFSKVDLPLIDRTDKSEPCTPTQRKVNYIVLDLDQQTTINNNNNLGSKNIGNNNGSVDSCSDNQSQMMVNSVSASSGLFPPESPKKLGYATIDFDRSNALSNIINNPINDFDQSCRKTRHDSNVTPILMVMKHSNSMSD</sequence>
<evidence type="ECO:0000256" key="3">
    <source>
        <dbReference type="ARBA" id="ARBA00022707"/>
    </source>
</evidence>
<feature type="region of interest" description="Disordered" evidence="6">
    <location>
        <begin position="201"/>
        <end position="224"/>
    </location>
</feature>
<feature type="compositionally biased region" description="Low complexity" evidence="6">
    <location>
        <begin position="201"/>
        <end position="220"/>
    </location>
</feature>
<evidence type="ECO:0000313" key="8">
    <source>
        <dbReference type="EMBL" id="CAG9797506.1"/>
    </source>
</evidence>
<keyword evidence="2" id="KW-0597">Phosphoprotein</keyword>
<dbReference type="Gene3D" id="2.30.29.30">
    <property type="entry name" value="Pleckstrin-homology domain (PH domain)/Phosphotyrosine-binding domain (PTB)"/>
    <property type="match status" value="1"/>
</dbReference>
<dbReference type="GO" id="GO:0005737">
    <property type="term" value="C:cytoplasm"/>
    <property type="evidence" value="ECO:0007669"/>
    <property type="project" value="TreeGrafter"/>
</dbReference>
<evidence type="ECO:0000259" key="7">
    <source>
        <dbReference type="PROSITE" id="PS51064"/>
    </source>
</evidence>
<dbReference type="InterPro" id="IPR038742">
    <property type="entry name" value="FRS2_PTB"/>
</dbReference>
<comment type="subcellular location">
    <subcellularLocation>
        <location evidence="1">Membrane</location>
    </subcellularLocation>
</comment>
<dbReference type="OrthoDB" id="6279276at2759"/>
<dbReference type="SUPFAM" id="SSF50729">
    <property type="entry name" value="PH domain-like"/>
    <property type="match status" value="1"/>
</dbReference>
<dbReference type="CDD" id="cd01202">
    <property type="entry name" value="PTB_FRS2"/>
    <property type="match status" value="1"/>
</dbReference>
<dbReference type="PROSITE" id="PS51064">
    <property type="entry name" value="IRS_PTB"/>
    <property type="match status" value="1"/>
</dbReference>
<keyword evidence="9" id="KW-1185">Reference proteome</keyword>
<proteinExistence type="predicted"/>
<organism evidence="8 9">
    <name type="scientific">Chironomus riparius</name>
    <dbReference type="NCBI Taxonomy" id="315576"/>
    <lineage>
        <taxon>Eukaryota</taxon>
        <taxon>Metazoa</taxon>
        <taxon>Ecdysozoa</taxon>
        <taxon>Arthropoda</taxon>
        <taxon>Hexapoda</taxon>
        <taxon>Insecta</taxon>
        <taxon>Pterygota</taxon>
        <taxon>Neoptera</taxon>
        <taxon>Endopterygota</taxon>
        <taxon>Diptera</taxon>
        <taxon>Nematocera</taxon>
        <taxon>Chironomoidea</taxon>
        <taxon>Chironomidae</taxon>
        <taxon>Chironominae</taxon>
        <taxon>Chironomus</taxon>
    </lineage>
</organism>
<dbReference type="SMART" id="SM00310">
    <property type="entry name" value="PTBI"/>
    <property type="match status" value="1"/>
</dbReference>
<evidence type="ECO:0000256" key="1">
    <source>
        <dbReference type="ARBA" id="ARBA00004370"/>
    </source>
</evidence>
<dbReference type="AlphaFoldDB" id="A0A9N9WMD7"/>
<dbReference type="GO" id="GO:0016020">
    <property type="term" value="C:membrane"/>
    <property type="evidence" value="ECO:0007669"/>
    <property type="project" value="UniProtKB-SubCell"/>
</dbReference>
<dbReference type="InterPro" id="IPR050996">
    <property type="entry name" value="Docking_Protein_DOK"/>
</dbReference>
<dbReference type="EMBL" id="OU895877">
    <property type="protein sequence ID" value="CAG9797506.1"/>
    <property type="molecule type" value="Genomic_DNA"/>
</dbReference>
<dbReference type="GO" id="GO:0005104">
    <property type="term" value="F:fibroblast growth factor receptor binding"/>
    <property type="evidence" value="ECO:0007669"/>
    <property type="project" value="TreeGrafter"/>
</dbReference>
<dbReference type="Proteomes" id="UP001153620">
    <property type="component" value="Chromosome 1"/>
</dbReference>
<evidence type="ECO:0000313" key="9">
    <source>
        <dbReference type="Proteomes" id="UP001153620"/>
    </source>
</evidence>
<dbReference type="InterPro" id="IPR011993">
    <property type="entry name" value="PH-like_dom_sf"/>
</dbReference>
<keyword evidence="3" id="KW-0519">Myristate</keyword>
<dbReference type="SMART" id="SM01244">
    <property type="entry name" value="IRS"/>
    <property type="match status" value="1"/>
</dbReference>
<dbReference type="InterPro" id="IPR002404">
    <property type="entry name" value="IRS_PTB"/>
</dbReference>
<reference evidence="8" key="2">
    <citation type="submission" date="2022-10" db="EMBL/GenBank/DDBJ databases">
        <authorList>
            <consortium name="ENA_rothamsted_submissions"/>
            <consortium name="culmorum"/>
            <person name="King R."/>
        </authorList>
    </citation>
    <scope>NUCLEOTIDE SEQUENCE</scope>
</reference>
<dbReference type="GO" id="GO:0005068">
    <property type="term" value="F:transmembrane receptor protein tyrosine kinase adaptor activity"/>
    <property type="evidence" value="ECO:0007669"/>
    <property type="project" value="TreeGrafter"/>
</dbReference>
<dbReference type="PANTHER" id="PTHR21258:SF55">
    <property type="entry name" value="FI23523P1"/>
    <property type="match status" value="1"/>
</dbReference>
<evidence type="ECO:0000256" key="2">
    <source>
        <dbReference type="ARBA" id="ARBA00022553"/>
    </source>
</evidence>
<reference evidence="8" key="1">
    <citation type="submission" date="2022-01" db="EMBL/GenBank/DDBJ databases">
        <authorList>
            <person name="King R."/>
        </authorList>
    </citation>
    <scope>NUCLEOTIDE SEQUENCE</scope>
</reference>
<dbReference type="Pfam" id="PF02174">
    <property type="entry name" value="IRS"/>
    <property type="match status" value="1"/>
</dbReference>
<protein>
    <recommendedName>
        <fullName evidence="7">IRS-type PTB domain-containing protein</fullName>
    </recommendedName>
</protein>
<name>A0A9N9WMD7_9DIPT</name>
<accession>A0A9N9WMD7</accession>
<feature type="domain" description="IRS-type PTB" evidence="7">
    <location>
        <begin position="14"/>
        <end position="116"/>
    </location>
</feature>
<gene>
    <name evidence="8" type="ORF">CHIRRI_LOCUS504</name>
</gene>
<dbReference type="PANTHER" id="PTHR21258">
    <property type="entry name" value="DOCKING PROTEIN RELATED"/>
    <property type="match status" value="1"/>
</dbReference>
<evidence type="ECO:0000256" key="6">
    <source>
        <dbReference type="SAM" id="MobiDB-lite"/>
    </source>
</evidence>
<keyword evidence="5" id="KW-0449">Lipoprotein</keyword>
<evidence type="ECO:0000256" key="4">
    <source>
        <dbReference type="ARBA" id="ARBA00023136"/>
    </source>
</evidence>